<dbReference type="HOGENOM" id="CLU_3365731_0_0_9"/>
<evidence type="ECO:0000313" key="1">
    <source>
        <dbReference type="EMBL" id="AEE97845.1"/>
    </source>
</evidence>
<reference evidence="2" key="1">
    <citation type="submission" date="2010-11" db="EMBL/GenBank/DDBJ databases">
        <title>The complete genome of Mahella australiensis DSM 15567.</title>
        <authorList>
            <consortium name="US DOE Joint Genome Institute (JGI-PGF)"/>
            <person name="Lucas S."/>
            <person name="Copeland A."/>
            <person name="Lapidus A."/>
            <person name="Bruce D."/>
            <person name="Goodwin L."/>
            <person name="Pitluck S."/>
            <person name="Kyrpides N."/>
            <person name="Mavromatis K."/>
            <person name="Pagani I."/>
            <person name="Ivanova N."/>
            <person name="Teshima H."/>
            <person name="Brettin T."/>
            <person name="Detter J.C."/>
            <person name="Han C."/>
            <person name="Tapia R."/>
            <person name="Land M."/>
            <person name="Hauser L."/>
            <person name="Markowitz V."/>
            <person name="Cheng J.-F."/>
            <person name="Hugenholtz P."/>
            <person name="Woyke T."/>
            <person name="Wu D."/>
            <person name="Spring S."/>
            <person name="Pukall R."/>
            <person name="Steenblock K."/>
            <person name="Schneider S."/>
            <person name="Klenk H.-P."/>
            <person name="Eisen J.A."/>
        </authorList>
    </citation>
    <scope>NUCLEOTIDE SEQUENCE [LARGE SCALE GENOMIC DNA]</scope>
    <source>
        <strain evidence="2">DSM 15567 / CIP 107919 / 50-1 BON</strain>
    </source>
</reference>
<sequence length="35" mass="4250">MADGYPLEKDFMAYLRRERIYRRGDPDEEIVIIDC</sequence>
<proteinExistence type="predicted"/>
<dbReference type="KEGG" id="mas:Mahau_2709"/>
<organism evidence="1 2">
    <name type="scientific">Mahella australiensis (strain DSM 15567 / CIP 107919 / 50-1 BON)</name>
    <dbReference type="NCBI Taxonomy" id="697281"/>
    <lineage>
        <taxon>Bacteria</taxon>
        <taxon>Bacillati</taxon>
        <taxon>Bacillota</taxon>
        <taxon>Clostridia</taxon>
        <taxon>Thermoanaerobacterales</taxon>
        <taxon>Thermoanaerobacterales Family IV. Incertae Sedis</taxon>
        <taxon>Mahella</taxon>
    </lineage>
</organism>
<reference evidence="1 2" key="2">
    <citation type="journal article" date="2011" name="Stand. Genomic Sci.">
        <title>Complete genome sequence of Mahella australiensis type strain (50-1 BON).</title>
        <authorList>
            <person name="Sikorski J."/>
            <person name="Teshima H."/>
            <person name="Nolan M."/>
            <person name="Lucas S."/>
            <person name="Hammon N."/>
            <person name="Deshpande S."/>
            <person name="Cheng J.F."/>
            <person name="Pitluck S."/>
            <person name="Liolios K."/>
            <person name="Pagani I."/>
            <person name="Ivanova N."/>
            <person name="Huntemann M."/>
            <person name="Mavromatis K."/>
            <person name="Ovchinikova G."/>
            <person name="Pati A."/>
            <person name="Tapia R."/>
            <person name="Han C."/>
            <person name="Goodwin L."/>
            <person name="Chen A."/>
            <person name="Palaniappan K."/>
            <person name="Land M."/>
            <person name="Hauser L."/>
            <person name="Ngatchou-Djao O.D."/>
            <person name="Rohde M."/>
            <person name="Pukall R."/>
            <person name="Spring S."/>
            <person name="Abt B."/>
            <person name="Goker M."/>
            <person name="Detter J.C."/>
            <person name="Woyke T."/>
            <person name="Bristow J."/>
            <person name="Markowitz V."/>
            <person name="Hugenholtz P."/>
            <person name="Eisen J.A."/>
            <person name="Kyrpides N.C."/>
            <person name="Klenk H.P."/>
            <person name="Lapidus A."/>
        </authorList>
    </citation>
    <scope>NUCLEOTIDE SEQUENCE [LARGE SCALE GENOMIC DNA]</scope>
    <source>
        <strain evidence="2">DSM 15567 / CIP 107919 / 50-1 BON</strain>
    </source>
</reference>
<protein>
    <submittedName>
        <fullName evidence="1">Uncharacterized protein</fullName>
    </submittedName>
</protein>
<name>F3ZZ63_MAHA5</name>
<dbReference type="STRING" id="697281.Mahau_2709"/>
<dbReference type="AlphaFoldDB" id="F3ZZ63"/>
<accession>F3ZZ63</accession>
<evidence type="ECO:0000313" key="2">
    <source>
        <dbReference type="Proteomes" id="UP000008457"/>
    </source>
</evidence>
<keyword evidence="2" id="KW-1185">Reference proteome</keyword>
<dbReference type="Proteomes" id="UP000008457">
    <property type="component" value="Chromosome"/>
</dbReference>
<dbReference type="EMBL" id="CP002360">
    <property type="protein sequence ID" value="AEE97845.1"/>
    <property type="molecule type" value="Genomic_DNA"/>
</dbReference>
<gene>
    <name evidence="1" type="ordered locus">Mahau_2709</name>
</gene>